<evidence type="ECO:0000256" key="1">
    <source>
        <dbReference type="ARBA" id="ARBA00022723"/>
    </source>
</evidence>
<feature type="compositionally biased region" description="Low complexity" evidence="6">
    <location>
        <begin position="277"/>
        <end position="290"/>
    </location>
</feature>
<dbReference type="SMART" id="SM00355">
    <property type="entry name" value="ZnF_C2H2"/>
    <property type="match status" value="3"/>
</dbReference>
<dbReference type="Proteomes" id="UP000823405">
    <property type="component" value="Unassembled WGS sequence"/>
</dbReference>
<evidence type="ECO:0000256" key="2">
    <source>
        <dbReference type="ARBA" id="ARBA00022737"/>
    </source>
</evidence>
<dbReference type="GO" id="GO:0010468">
    <property type="term" value="P:regulation of gene expression"/>
    <property type="evidence" value="ECO:0007669"/>
    <property type="project" value="TreeGrafter"/>
</dbReference>
<accession>A0A9P6RMT0</accession>
<dbReference type="PANTHER" id="PTHR16515">
    <property type="entry name" value="PR DOMAIN ZINC FINGER PROTEIN"/>
    <property type="match status" value="1"/>
</dbReference>
<keyword evidence="4" id="KW-0862">Zinc</keyword>
<dbReference type="GO" id="GO:0005634">
    <property type="term" value="C:nucleus"/>
    <property type="evidence" value="ECO:0007669"/>
    <property type="project" value="TreeGrafter"/>
</dbReference>
<evidence type="ECO:0000256" key="5">
    <source>
        <dbReference type="PROSITE-ProRule" id="PRU00042"/>
    </source>
</evidence>
<dbReference type="InterPro" id="IPR050331">
    <property type="entry name" value="Zinc_finger"/>
</dbReference>
<evidence type="ECO:0000259" key="7">
    <source>
        <dbReference type="PROSITE" id="PS50157"/>
    </source>
</evidence>
<feature type="region of interest" description="Disordered" evidence="6">
    <location>
        <begin position="274"/>
        <end position="373"/>
    </location>
</feature>
<dbReference type="EMBL" id="JAAAIN010000090">
    <property type="protein sequence ID" value="KAG0320757.1"/>
    <property type="molecule type" value="Genomic_DNA"/>
</dbReference>
<comment type="caution">
    <text evidence="8">The sequence shown here is derived from an EMBL/GenBank/DDBJ whole genome shotgun (WGS) entry which is preliminary data.</text>
</comment>
<dbReference type="SUPFAM" id="SSF57667">
    <property type="entry name" value="beta-beta-alpha zinc fingers"/>
    <property type="match status" value="2"/>
</dbReference>
<evidence type="ECO:0000256" key="3">
    <source>
        <dbReference type="ARBA" id="ARBA00022771"/>
    </source>
</evidence>
<proteinExistence type="predicted"/>
<protein>
    <recommendedName>
        <fullName evidence="7">C2H2-type domain-containing protein</fullName>
    </recommendedName>
</protein>
<organism evidence="8 9">
    <name type="scientific">Linnemannia gamsii</name>
    <dbReference type="NCBI Taxonomy" id="64522"/>
    <lineage>
        <taxon>Eukaryota</taxon>
        <taxon>Fungi</taxon>
        <taxon>Fungi incertae sedis</taxon>
        <taxon>Mucoromycota</taxon>
        <taxon>Mortierellomycotina</taxon>
        <taxon>Mortierellomycetes</taxon>
        <taxon>Mortierellales</taxon>
        <taxon>Mortierellaceae</taxon>
        <taxon>Linnemannia</taxon>
    </lineage>
</organism>
<dbReference type="InterPro" id="IPR036236">
    <property type="entry name" value="Znf_C2H2_sf"/>
</dbReference>
<feature type="region of interest" description="Disordered" evidence="6">
    <location>
        <begin position="186"/>
        <end position="211"/>
    </location>
</feature>
<feature type="compositionally biased region" description="Basic residues" evidence="6">
    <location>
        <begin position="345"/>
        <end position="357"/>
    </location>
</feature>
<evidence type="ECO:0000256" key="4">
    <source>
        <dbReference type="ARBA" id="ARBA00022833"/>
    </source>
</evidence>
<dbReference type="FunFam" id="3.30.160.60:FF:002343">
    <property type="entry name" value="Zinc finger protein 33A"/>
    <property type="match status" value="1"/>
</dbReference>
<dbReference type="GO" id="GO:0008270">
    <property type="term" value="F:zinc ion binding"/>
    <property type="evidence" value="ECO:0007669"/>
    <property type="project" value="UniProtKB-KW"/>
</dbReference>
<keyword evidence="2" id="KW-0677">Repeat</keyword>
<reference evidence="8" key="1">
    <citation type="journal article" date="2020" name="Fungal Divers.">
        <title>Resolving the Mortierellaceae phylogeny through synthesis of multi-gene phylogenetics and phylogenomics.</title>
        <authorList>
            <person name="Vandepol N."/>
            <person name="Liber J."/>
            <person name="Desiro A."/>
            <person name="Na H."/>
            <person name="Kennedy M."/>
            <person name="Barry K."/>
            <person name="Grigoriev I.V."/>
            <person name="Miller A.N."/>
            <person name="O'Donnell K."/>
            <person name="Stajich J.E."/>
            <person name="Bonito G."/>
        </authorList>
    </citation>
    <scope>NUCLEOTIDE SEQUENCE</scope>
    <source>
        <strain evidence="8">NVP60</strain>
    </source>
</reference>
<name>A0A9P6RMT0_9FUNG</name>
<sequence>MNKPGSRNYRSTYEDDSVAADLSSLDTKKGGHPALNNNLFYYNNNTNATSITTITNTNNAPQQALYNNNNNTLTSPGASEEYLTSESLTHYMNLPIEADLAALSFARALVYPPSSNQAMDSITIQAALGPSSFETPMYTTTTTTTTSIAALPTLSAATMVDTQTTYYGTFETPYPATMQSFQDPRFFAPDQQQPPPYPGLGSPPPPIWAPQSNEAAVGALYNNSLDTTATLQHPLQPQPQLQQQQQHYHPHTLHYTHQNHLHLHQPQEAPFTEVDDTFSSQGTSSSSSFSSDEDEDETIDVKADGGPSTPSSFSAKAMTYREKAKANKRRAPPATTSPNSGSVPKHPKHPKLVKTSKVKPNTNTNAPAKPPSKLHPCKECGRLFTRACNLQSHQTTHLRQKPYPCPDCCLAFARVYDMKRHHRIHTNVRPYQCAACPEAFKRIEARERHFLAHHGYPTQGV</sequence>
<feature type="compositionally biased region" description="Pro residues" evidence="6">
    <location>
        <begin position="192"/>
        <end position="208"/>
    </location>
</feature>
<dbReference type="Gene3D" id="3.30.160.60">
    <property type="entry name" value="Classic Zinc Finger"/>
    <property type="match status" value="3"/>
</dbReference>
<feature type="domain" description="C2H2-type" evidence="7">
    <location>
        <begin position="431"/>
        <end position="458"/>
    </location>
</feature>
<keyword evidence="3 5" id="KW-0863">Zinc-finger</keyword>
<gene>
    <name evidence="8" type="ORF">BGZ97_012891</name>
</gene>
<keyword evidence="9" id="KW-1185">Reference proteome</keyword>
<dbReference type="PANTHER" id="PTHR16515:SF58">
    <property type="entry name" value="ZINC FINGER PROTEIN 22"/>
    <property type="match status" value="1"/>
</dbReference>
<feature type="domain" description="C2H2-type" evidence="7">
    <location>
        <begin position="403"/>
        <end position="430"/>
    </location>
</feature>
<evidence type="ECO:0000313" key="8">
    <source>
        <dbReference type="EMBL" id="KAG0320757.1"/>
    </source>
</evidence>
<keyword evidence="1" id="KW-0479">Metal-binding</keyword>
<dbReference type="AlphaFoldDB" id="A0A9P6RMT0"/>
<feature type="domain" description="C2H2-type" evidence="7">
    <location>
        <begin position="375"/>
        <end position="402"/>
    </location>
</feature>
<evidence type="ECO:0000313" key="9">
    <source>
        <dbReference type="Proteomes" id="UP000823405"/>
    </source>
</evidence>
<dbReference type="PROSITE" id="PS00028">
    <property type="entry name" value="ZINC_FINGER_C2H2_1"/>
    <property type="match status" value="3"/>
</dbReference>
<dbReference type="OrthoDB" id="8922241at2759"/>
<dbReference type="InterPro" id="IPR013087">
    <property type="entry name" value="Znf_C2H2_type"/>
</dbReference>
<evidence type="ECO:0000256" key="6">
    <source>
        <dbReference type="SAM" id="MobiDB-lite"/>
    </source>
</evidence>
<dbReference type="PROSITE" id="PS50157">
    <property type="entry name" value="ZINC_FINGER_C2H2_2"/>
    <property type="match status" value="3"/>
</dbReference>